<keyword evidence="1" id="KW-1133">Transmembrane helix</keyword>
<name>A0ABX0X9I7_9BACT</name>
<keyword evidence="4" id="KW-1185">Reference proteome</keyword>
<dbReference type="SUPFAM" id="SSF56219">
    <property type="entry name" value="DNase I-like"/>
    <property type="match status" value="1"/>
</dbReference>
<protein>
    <submittedName>
        <fullName evidence="3">Endonuclease/exonuclease/phosphatase (EEP) superfamily protein YafD</fullName>
    </submittedName>
</protein>
<feature type="domain" description="Endonuclease/exonuclease/phosphatase" evidence="2">
    <location>
        <begin position="115"/>
        <end position="323"/>
    </location>
</feature>
<feature type="transmembrane region" description="Helical" evidence="1">
    <location>
        <begin position="7"/>
        <end position="29"/>
    </location>
</feature>
<dbReference type="InterPro" id="IPR005135">
    <property type="entry name" value="Endo/exonuclease/phosphatase"/>
</dbReference>
<keyword evidence="1" id="KW-0472">Membrane</keyword>
<proteinExistence type="predicted"/>
<keyword evidence="3" id="KW-0255">Endonuclease</keyword>
<keyword evidence="1" id="KW-0812">Transmembrane</keyword>
<dbReference type="Gene3D" id="3.60.10.10">
    <property type="entry name" value="Endonuclease/exonuclease/phosphatase"/>
    <property type="match status" value="1"/>
</dbReference>
<dbReference type="EMBL" id="JAATJH010000002">
    <property type="protein sequence ID" value="NJC25852.1"/>
    <property type="molecule type" value="Genomic_DNA"/>
</dbReference>
<dbReference type="GO" id="GO:0004519">
    <property type="term" value="F:endonuclease activity"/>
    <property type="evidence" value="ECO:0007669"/>
    <property type="project" value="UniProtKB-KW"/>
</dbReference>
<gene>
    <name evidence="3" type="ORF">GGR27_001351</name>
</gene>
<evidence type="ECO:0000313" key="4">
    <source>
        <dbReference type="Proteomes" id="UP000770785"/>
    </source>
</evidence>
<evidence type="ECO:0000313" key="3">
    <source>
        <dbReference type="EMBL" id="NJC25852.1"/>
    </source>
</evidence>
<evidence type="ECO:0000259" key="2">
    <source>
        <dbReference type="Pfam" id="PF03372"/>
    </source>
</evidence>
<keyword evidence="3" id="KW-0378">Hydrolase</keyword>
<dbReference type="RefSeq" id="WP_168036625.1">
    <property type="nucleotide sequence ID" value="NZ_JAATJH010000002.1"/>
</dbReference>
<organism evidence="3 4">
    <name type="scientific">Neolewinella antarctica</name>
    <dbReference type="NCBI Taxonomy" id="442734"/>
    <lineage>
        <taxon>Bacteria</taxon>
        <taxon>Pseudomonadati</taxon>
        <taxon>Bacteroidota</taxon>
        <taxon>Saprospiria</taxon>
        <taxon>Saprospirales</taxon>
        <taxon>Lewinellaceae</taxon>
        <taxon>Neolewinella</taxon>
    </lineage>
</organism>
<dbReference type="InterPro" id="IPR036691">
    <property type="entry name" value="Endo/exonu/phosph_ase_sf"/>
</dbReference>
<feature type="transmembrane region" description="Helical" evidence="1">
    <location>
        <begin position="41"/>
        <end position="59"/>
    </location>
</feature>
<feature type="transmembrane region" description="Helical" evidence="1">
    <location>
        <begin position="66"/>
        <end position="87"/>
    </location>
</feature>
<dbReference type="Proteomes" id="UP000770785">
    <property type="component" value="Unassembled WGS sequence"/>
</dbReference>
<reference evidence="3 4" key="1">
    <citation type="submission" date="2020-03" db="EMBL/GenBank/DDBJ databases">
        <title>Genomic Encyclopedia of Type Strains, Phase IV (KMG-IV): sequencing the most valuable type-strain genomes for metagenomic binning, comparative biology and taxonomic classification.</title>
        <authorList>
            <person name="Goeker M."/>
        </authorList>
    </citation>
    <scope>NUCLEOTIDE SEQUENCE [LARGE SCALE GENOMIC DNA]</scope>
    <source>
        <strain evidence="3 4">DSM 105096</strain>
    </source>
</reference>
<dbReference type="Pfam" id="PF03372">
    <property type="entry name" value="Exo_endo_phos"/>
    <property type="match status" value="1"/>
</dbReference>
<evidence type="ECO:0000256" key="1">
    <source>
        <dbReference type="SAM" id="Phobius"/>
    </source>
</evidence>
<sequence length="334" mass="38403">MEKLRKAIYLILCVITVLVMLASVLSVFRNTPNRYLKMLDFPRIQFFITSLVTMILFIIMTKHWRWYDYALVVGLLGGIFINGRYLINYTPLVSPRVPSAEGVVAEQDEVSLLLANVLRENRDAQPIIDFVREKDPDFVVAMEVNAWWDEHLRPIEEQYPYVQEKINEVGYGMSLYSKFPLLDVEVTELNNEKVPSFEARVRLANGREIILHTVHPVPPKLFEKLPDNKGQDEVALLKIGDKVANSELPNIVAGDLNDVVWGFTNTLVGTEENILHDVRVGRSILSTFDATKWYMRWPIDHVFVTKEFSVVELERGPDIGSDHFPIYVRLALTE</sequence>
<accession>A0ABX0X9I7</accession>
<comment type="caution">
    <text evidence="3">The sequence shown here is derived from an EMBL/GenBank/DDBJ whole genome shotgun (WGS) entry which is preliminary data.</text>
</comment>
<keyword evidence="3" id="KW-0540">Nuclease</keyword>